<sequence>MDKYEVVGLVGEGSFGRVFKANIRESKEIVALKVIRKCGRTQKEILSLRSECEIQRQLNHPNIIHMIDSFETESEIIVVTEFCQKDLHKILRKEGYLKEDQALGIVIDLVSALHYLHSHRVLHRDLKPQNVLLDENGVAKLCDFGFARSMSRGTHVLTSIKGTPLYMAPELIEEHPYDHNADLWSLGCIVYEMLIGVPPFITNSILHLVRLIRNEPIKWPNFLSSSCQDFLKGLLQKDPRQRLTWPYLHQHPFLQGKVFVDENICMPVPLTSELTNSQALAKENQKQEIILRSTAQNVKLLPCSVHAIEEQQRRLVAEQRRNGRRASLQTNNYVTHSNQGYSVTPRGYSVGSLSLVTYPFNVERANCITGVRHYGAQKVFNADELKIEKLTLEEPKCRCVPFESNAKTNDQIQKSENINENPKTVGVASLAEMFPNEPTLTTTPLETEEWLVFLQQSMEEVFEGDLESIRDKSFISMVTAPLTNPGASSQVIEYIACLLSLPYVEDHVSPAELRQIQQVYLEGKVIASLMFALKLLTSNLDYSASGDSFVDVSELGDDQLQALESVSLATSYFVYADLAFLSQFCDVVSMLHLELRLQALITLRRKRINIVTNFVAVLCHILKELPENASLVEEIVLTSQSPGEELHHMLTNENSILRSRSCMLLRLMGRFCCKSLRVFWNKELKNDLETLMYDSCQKVRSIADDAVQELKDLPFFTHGSWEKESVVVQGKF</sequence>
<dbReference type="FunFam" id="3.30.200.20:FF:000042">
    <property type="entry name" value="Aurora kinase A"/>
    <property type="match status" value="1"/>
</dbReference>
<protein>
    <recommendedName>
        <fullName evidence="1">non-specific serine/threonine protein kinase</fullName>
        <ecNumber evidence="1">2.7.11.1</ecNumber>
    </recommendedName>
</protein>
<evidence type="ECO:0000256" key="9">
    <source>
        <dbReference type="PROSITE-ProRule" id="PRU10141"/>
    </source>
</evidence>
<evidence type="ECO:0000256" key="6">
    <source>
        <dbReference type="ARBA" id="ARBA00022840"/>
    </source>
</evidence>
<keyword evidence="5" id="KW-0418">Kinase</keyword>
<evidence type="ECO:0000313" key="13">
    <source>
        <dbReference type="EMBL" id="JAS35732.1"/>
    </source>
</evidence>
<evidence type="ECO:0000313" key="12">
    <source>
        <dbReference type="EMBL" id="JAS31857.1"/>
    </source>
</evidence>
<dbReference type="EMBL" id="GEDC01005441">
    <property type="protein sequence ID" value="JAS31857.1"/>
    <property type="molecule type" value="Transcribed_RNA"/>
</dbReference>
<dbReference type="InterPro" id="IPR011009">
    <property type="entry name" value="Kinase-like_dom_sf"/>
</dbReference>
<dbReference type="Pfam" id="PF00069">
    <property type="entry name" value="Pkinase"/>
    <property type="match status" value="1"/>
</dbReference>
<dbReference type="AlphaFoldDB" id="A0A1B6ECT5"/>
<dbReference type="EMBL" id="GEDC01010018">
    <property type="protein sequence ID" value="JAS27280.1"/>
    <property type="molecule type" value="Transcribed_RNA"/>
</dbReference>
<evidence type="ECO:0000256" key="2">
    <source>
        <dbReference type="ARBA" id="ARBA00022527"/>
    </source>
</evidence>
<dbReference type="PROSITE" id="PS00107">
    <property type="entry name" value="PROTEIN_KINASE_ATP"/>
    <property type="match status" value="1"/>
</dbReference>
<comment type="catalytic activity">
    <reaction evidence="8">
        <text>L-seryl-[protein] + ATP = O-phospho-L-seryl-[protein] + ADP + H(+)</text>
        <dbReference type="Rhea" id="RHEA:17989"/>
        <dbReference type="Rhea" id="RHEA-COMP:9863"/>
        <dbReference type="Rhea" id="RHEA-COMP:11604"/>
        <dbReference type="ChEBI" id="CHEBI:15378"/>
        <dbReference type="ChEBI" id="CHEBI:29999"/>
        <dbReference type="ChEBI" id="CHEBI:30616"/>
        <dbReference type="ChEBI" id="CHEBI:83421"/>
        <dbReference type="ChEBI" id="CHEBI:456216"/>
        <dbReference type="EC" id="2.7.11.1"/>
    </reaction>
</comment>
<evidence type="ECO:0000256" key="7">
    <source>
        <dbReference type="ARBA" id="ARBA00047899"/>
    </source>
</evidence>
<dbReference type="GO" id="GO:0004674">
    <property type="term" value="F:protein serine/threonine kinase activity"/>
    <property type="evidence" value="ECO:0007669"/>
    <property type="project" value="UniProtKB-KW"/>
</dbReference>
<dbReference type="EMBL" id="GEDC01001566">
    <property type="protein sequence ID" value="JAS35732.1"/>
    <property type="molecule type" value="Transcribed_RNA"/>
</dbReference>
<dbReference type="PROSITE" id="PS50011">
    <property type="entry name" value="PROTEIN_KINASE_DOM"/>
    <property type="match status" value="1"/>
</dbReference>
<gene>
    <name evidence="12" type="ORF">g.7838</name>
    <name evidence="11" type="ORF">g.7843</name>
    <name evidence="13" type="ORF">g.7846</name>
</gene>
<dbReference type="PANTHER" id="PTHR22983:SF6">
    <property type="entry name" value="SERINE_THREONINE-PROTEIN KINASE 36"/>
    <property type="match status" value="1"/>
</dbReference>
<comment type="catalytic activity">
    <reaction evidence="7">
        <text>L-threonyl-[protein] + ATP = O-phospho-L-threonyl-[protein] + ADP + H(+)</text>
        <dbReference type="Rhea" id="RHEA:46608"/>
        <dbReference type="Rhea" id="RHEA-COMP:11060"/>
        <dbReference type="Rhea" id="RHEA-COMP:11605"/>
        <dbReference type="ChEBI" id="CHEBI:15378"/>
        <dbReference type="ChEBI" id="CHEBI:30013"/>
        <dbReference type="ChEBI" id="CHEBI:30616"/>
        <dbReference type="ChEBI" id="CHEBI:61977"/>
        <dbReference type="ChEBI" id="CHEBI:456216"/>
        <dbReference type="EC" id="2.7.11.1"/>
    </reaction>
</comment>
<dbReference type="FunFam" id="1.10.510.10:FF:000571">
    <property type="entry name" value="Maternal embryonic leucine zipper kinase"/>
    <property type="match status" value="1"/>
</dbReference>
<dbReference type="InterPro" id="IPR017441">
    <property type="entry name" value="Protein_kinase_ATP_BS"/>
</dbReference>
<dbReference type="GO" id="GO:0005737">
    <property type="term" value="C:cytoplasm"/>
    <property type="evidence" value="ECO:0007669"/>
    <property type="project" value="TreeGrafter"/>
</dbReference>
<dbReference type="SUPFAM" id="SSF56112">
    <property type="entry name" value="Protein kinase-like (PK-like)"/>
    <property type="match status" value="1"/>
</dbReference>
<evidence type="ECO:0000256" key="1">
    <source>
        <dbReference type="ARBA" id="ARBA00012513"/>
    </source>
</evidence>
<dbReference type="SMART" id="SM00220">
    <property type="entry name" value="S_TKc"/>
    <property type="match status" value="1"/>
</dbReference>
<dbReference type="EC" id="2.7.11.1" evidence="1"/>
<dbReference type="GO" id="GO:0005524">
    <property type="term" value="F:ATP binding"/>
    <property type="evidence" value="ECO:0007669"/>
    <property type="project" value="UniProtKB-UniRule"/>
</dbReference>
<name>A0A1B6ECT5_9HEMI</name>
<evidence type="ECO:0000256" key="8">
    <source>
        <dbReference type="ARBA" id="ARBA00048679"/>
    </source>
</evidence>
<dbReference type="InterPro" id="IPR008271">
    <property type="entry name" value="Ser/Thr_kinase_AS"/>
</dbReference>
<accession>A0A1B6ECT5</accession>
<evidence type="ECO:0000313" key="11">
    <source>
        <dbReference type="EMBL" id="JAS27280.1"/>
    </source>
</evidence>
<dbReference type="Gene3D" id="1.10.510.10">
    <property type="entry name" value="Transferase(Phosphotransferase) domain 1"/>
    <property type="match status" value="1"/>
</dbReference>
<dbReference type="InterPro" id="IPR000719">
    <property type="entry name" value="Prot_kinase_dom"/>
</dbReference>
<dbReference type="GO" id="GO:0007224">
    <property type="term" value="P:smoothened signaling pathway"/>
    <property type="evidence" value="ECO:0007669"/>
    <property type="project" value="TreeGrafter"/>
</dbReference>
<keyword evidence="4 9" id="KW-0547">Nucleotide-binding</keyword>
<organism evidence="13">
    <name type="scientific">Clastoptera arizonana</name>
    <name type="common">Arizona spittle bug</name>
    <dbReference type="NCBI Taxonomy" id="38151"/>
    <lineage>
        <taxon>Eukaryota</taxon>
        <taxon>Metazoa</taxon>
        <taxon>Ecdysozoa</taxon>
        <taxon>Arthropoda</taxon>
        <taxon>Hexapoda</taxon>
        <taxon>Insecta</taxon>
        <taxon>Pterygota</taxon>
        <taxon>Neoptera</taxon>
        <taxon>Paraneoptera</taxon>
        <taxon>Hemiptera</taxon>
        <taxon>Auchenorrhyncha</taxon>
        <taxon>Cercopoidea</taxon>
        <taxon>Clastopteridae</taxon>
        <taxon>Clastoptera</taxon>
    </lineage>
</organism>
<proteinExistence type="predicted"/>
<dbReference type="PROSITE" id="PS00108">
    <property type="entry name" value="PROTEIN_KINASE_ST"/>
    <property type="match status" value="1"/>
</dbReference>
<feature type="domain" description="Protein kinase" evidence="10">
    <location>
        <begin position="4"/>
        <end position="254"/>
    </location>
</feature>
<evidence type="ECO:0000259" key="10">
    <source>
        <dbReference type="PROSITE" id="PS50011"/>
    </source>
</evidence>
<evidence type="ECO:0000256" key="3">
    <source>
        <dbReference type="ARBA" id="ARBA00022679"/>
    </source>
</evidence>
<dbReference type="PANTHER" id="PTHR22983">
    <property type="entry name" value="PROTEIN KINASE RELATED"/>
    <property type="match status" value="1"/>
</dbReference>
<evidence type="ECO:0000256" key="4">
    <source>
        <dbReference type="ARBA" id="ARBA00022741"/>
    </source>
</evidence>
<keyword evidence="2" id="KW-0723">Serine/threonine-protein kinase</keyword>
<keyword evidence="6 9" id="KW-0067">ATP-binding</keyword>
<keyword evidence="3" id="KW-0808">Transferase</keyword>
<feature type="binding site" evidence="9">
    <location>
        <position position="37"/>
    </location>
    <ligand>
        <name>ATP</name>
        <dbReference type="ChEBI" id="CHEBI:30616"/>
    </ligand>
</feature>
<evidence type="ECO:0000256" key="5">
    <source>
        <dbReference type="ARBA" id="ARBA00022777"/>
    </source>
</evidence>
<reference evidence="13" key="1">
    <citation type="submission" date="2015-12" db="EMBL/GenBank/DDBJ databases">
        <title>De novo transcriptome assembly of four potential Pierce s Disease insect vectors from Arizona vineyards.</title>
        <authorList>
            <person name="Tassone E.E."/>
        </authorList>
    </citation>
    <scope>NUCLEOTIDE SEQUENCE</scope>
</reference>